<sequence length="129" mass="14901">MKSLLLLSTLTPLLSLASPTPPTPQAISPREVGSPLERRAAKTCWMWKDPIAFQPLGCDWDPYHGRRKRDFWAADRPVITCRVDDGMEMNWPFPSHTYVSRQWAYWAAEGCWIWAPLLQWDCLDGIPRC</sequence>
<name>A0AAV9GKF3_9PEZI</name>
<organism evidence="2 3">
    <name type="scientific">Podospora aff. communis PSN243</name>
    <dbReference type="NCBI Taxonomy" id="3040156"/>
    <lineage>
        <taxon>Eukaryota</taxon>
        <taxon>Fungi</taxon>
        <taxon>Dikarya</taxon>
        <taxon>Ascomycota</taxon>
        <taxon>Pezizomycotina</taxon>
        <taxon>Sordariomycetes</taxon>
        <taxon>Sordariomycetidae</taxon>
        <taxon>Sordariales</taxon>
        <taxon>Podosporaceae</taxon>
        <taxon>Podospora</taxon>
    </lineage>
</organism>
<keyword evidence="3" id="KW-1185">Reference proteome</keyword>
<evidence type="ECO:0000256" key="1">
    <source>
        <dbReference type="SAM" id="SignalP"/>
    </source>
</evidence>
<dbReference type="AlphaFoldDB" id="A0AAV9GKF3"/>
<accession>A0AAV9GKF3</accession>
<proteinExistence type="predicted"/>
<comment type="caution">
    <text evidence="2">The sequence shown here is derived from an EMBL/GenBank/DDBJ whole genome shotgun (WGS) entry which is preliminary data.</text>
</comment>
<dbReference type="Proteomes" id="UP001321760">
    <property type="component" value="Unassembled WGS sequence"/>
</dbReference>
<evidence type="ECO:0008006" key="4">
    <source>
        <dbReference type="Google" id="ProtNLM"/>
    </source>
</evidence>
<feature type="chain" id="PRO_5043508006" description="Avirulence Effector AvrLm4-7 domain-containing protein" evidence="1">
    <location>
        <begin position="18"/>
        <end position="129"/>
    </location>
</feature>
<reference evidence="2" key="2">
    <citation type="submission" date="2023-05" db="EMBL/GenBank/DDBJ databases">
        <authorList>
            <consortium name="Lawrence Berkeley National Laboratory"/>
            <person name="Steindorff A."/>
            <person name="Hensen N."/>
            <person name="Bonometti L."/>
            <person name="Westerberg I."/>
            <person name="Brannstrom I.O."/>
            <person name="Guillou S."/>
            <person name="Cros-Aarteil S."/>
            <person name="Calhoun S."/>
            <person name="Haridas S."/>
            <person name="Kuo A."/>
            <person name="Mondo S."/>
            <person name="Pangilinan J."/>
            <person name="Riley R."/>
            <person name="Labutti K."/>
            <person name="Andreopoulos B."/>
            <person name="Lipzen A."/>
            <person name="Chen C."/>
            <person name="Yanf M."/>
            <person name="Daum C."/>
            <person name="Ng V."/>
            <person name="Clum A."/>
            <person name="Ohm R."/>
            <person name="Martin F."/>
            <person name="Silar P."/>
            <person name="Natvig D."/>
            <person name="Lalanne C."/>
            <person name="Gautier V."/>
            <person name="Ament-Velasquez S.L."/>
            <person name="Kruys A."/>
            <person name="Hutchinson M.I."/>
            <person name="Powell A.J."/>
            <person name="Barry K."/>
            <person name="Miller A.N."/>
            <person name="Grigoriev I.V."/>
            <person name="Debuchy R."/>
            <person name="Gladieux P."/>
            <person name="Thoren M.H."/>
            <person name="Johannesson H."/>
        </authorList>
    </citation>
    <scope>NUCLEOTIDE SEQUENCE</scope>
    <source>
        <strain evidence="2">PSN243</strain>
    </source>
</reference>
<reference evidence="2" key="1">
    <citation type="journal article" date="2023" name="Mol. Phylogenet. Evol.">
        <title>Genome-scale phylogeny and comparative genomics of the fungal order Sordariales.</title>
        <authorList>
            <person name="Hensen N."/>
            <person name="Bonometti L."/>
            <person name="Westerberg I."/>
            <person name="Brannstrom I.O."/>
            <person name="Guillou S."/>
            <person name="Cros-Aarteil S."/>
            <person name="Calhoun S."/>
            <person name="Haridas S."/>
            <person name="Kuo A."/>
            <person name="Mondo S."/>
            <person name="Pangilinan J."/>
            <person name="Riley R."/>
            <person name="LaButti K."/>
            <person name="Andreopoulos B."/>
            <person name="Lipzen A."/>
            <person name="Chen C."/>
            <person name="Yan M."/>
            <person name="Daum C."/>
            <person name="Ng V."/>
            <person name="Clum A."/>
            <person name="Steindorff A."/>
            <person name="Ohm R.A."/>
            <person name="Martin F."/>
            <person name="Silar P."/>
            <person name="Natvig D.O."/>
            <person name="Lalanne C."/>
            <person name="Gautier V."/>
            <person name="Ament-Velasquez S.L."/>
            <person name="Kruys A."/>
            <person name="Hutchinson M.I."/>
            <person name="Powell A.J."/>
            <person name="Barry K."/>
            <person name="Miller A.N."/>
            <person name="Grigoriev I.V."/>
            <person name="Debuchy R."/>
            <person name="Gladieux P."/>
            <person name="Hiltunen Thoren M."/>
            <person name="Johannesson H."/>
        </authorList>
    </citation>
    <scope>NUCLEOTIDE SEQUENCE</scope>
    <source>
        <strain evidence="2">PSN243</strain>
    </source>
</reference>
<keyword evidence="1" id="KW-0732">Signal</keyword>
<feature type="signal peptide" evidence="1">
    <location>
        <begin position="1"/>
        <end position="17"/>
    </location>
</feature>
<evidence type="ECO:0000313" key="2">
    <source>
        <dbReference type="EMBL" id="KAK4448362.1"/>
    </source>
</evidence>
<evidence type="ECO:0000313" key="3">
    <source>
        <dbReference type="Proteomes" id="UP001321760"/>
    </source>
</evidence>
<protein>
    <recommendedName>
        <fullName evidence="4">Avirulence Effector AvrLm4-7 domain-containing protein</fullName>
    </recommendedName>
</protein>
<dbReference type="EMBL" id="MU865943">
    <property type="protein sequence ID" value="KAK4448362.1"/>
    <property type="molecule type" value="Genomic_DNA"/>
</dbReference>
<gene>
    <name evidence="2" type="ORF">QBC34DRAFT_426439</name>
</gene>